<feature type="transmembrane region" description="Helical" evidence="8">
    <location>
        <begin position="395"/>
        <end position="418"/>
    </location>
</feature>
<keyword evidence="5 8" id="KW-0812">Transmembrane</keyword>
<feature type="transmembrane region" description="Helical" evidence="8">
    <location>
        <begin position="209"/>
        <end position="233"/>
    </location>
</feature>
<evidence type="ECO:0000256" key="1">
    <source>
        <dbReference type="ARBA" id="ARBA00004651"/>
    </source>
</evidence>
<keyword evidence="6 8" id="KW-1133">Transmembrane helix</keyword>
<evidence type="ECO:0000256" key="7">
    <source>
        <dbReference type="ARBA" id="ARBA00023136"/>
    </source>
</evidence>
<feature type="transmembrane region" description="Helical" evidence="8">
    <location>
        <begin position="350"/>
        <end position="375"/>
    </location>
</feature>
<evidence type="ECO:0000256" key="8">
    <source>
        <dbReference type="SAM" id="Phobius"/>
    </source>
</evidence>
<feature type="transmembrane region" description="Helical" evidence="8">
    <location>
        <begin position="114"/>
        <end position="132"/>
    </location>
</feature>
<name>A0AB32ZVW3_ALTME</name>
<evidence type="ECO:0000313" key="10">
    <source>
        <dbReference type="EMBL" id="AFT73398.1"/>
    </source>
</evidence>
<sequence>MRLMLNLNSHASTLFFIACALIFVGLGFRDAWPPDEPRFALVAKEMVNSGQWLVPMRGGEIYPDKPPVFMWCIAFFYLITGSLKVAMLLPNAIASLVTLGLTYKLSLRLANEKAAMLSMLVLLLSPQFLIQAKFAQIDALVACFIWIGVYGLIQHFYVHVNWRWYFAAWFFMGLGIITKGVGFLPVLLFIPIAFFAFTSGSHRGKWSLRMLFGPLIMLSVVAMWLAPLLYLGLVKQEPQIQQYLSNILFKQTAERYANAWHHIEPWYYYIVEVIPVFWITPIAILVSKAKSLKNVLTHNPAYSPLLIWVILVVIFFSISPGKRGVYVLPALPALSMVAGLVLANSTVSRGLVLFARAVTSLISAVLLIAGLALLFHEPTAAKLMTRFDSDSETLVRLSIVLLVLGFAGLCTHIVYYVYNKKRNAGDGELLARQLLAWLFILTVIPSTFGAWLLNDYRTPRIVLQNAESQISNMLTKDSTAFEVGIVSFKEQYLLYSPFEMAHFGYHTPKEVENGTAWAWLANTSEPSREQTKVSGQRVRPPMRQRFLLVPSDYKFQCADLSQATSLGVVHRDEWLLLPATAASATCDLPANGPVFNSYDGSSD</sequence>
<protein>
    <submittedName>
        <fullName evidence="10">Glycosyl transferase family protein</fullName>
    </submittedName>
</protein>
<evidence type="ECO:0000256" key="2">
    <source>
        <dbReference type="ARBA" id="ARBA00022475"/>
    </source>
</evidence>
<keyword evidence="7 8" id="KW-0472">Membrane</keyword>
<dbReference type="EMBL" id="CP003844">
    <property type="protein sequence ID" value="AFT73398.1"/>
    <property type="molecule type" value="Genomic_DNA"/>
</dbReference>
<feature type="transmembrane region" description="Helical" evidence="8">
    <location>
        <begin position="164"/>
        <end position="197"/>
    </location>
</feature>
<dbReference type="KEGG" id="amg:AMEC673_03505"/>
<evidence type="ECO:0000256" key="3">
    <source>
        <dbReference type="ARBA" id="ARBA00022676"/>
    </source>
</evidence>
<dbReference type="PANTHER" id="PTHR33908">
    <property type="entry name" value="MANNOSYLTRANSFERASE YKCB-RELATED"/>
    <property type="match status" value="1"/>
</dbReference>
<dbReference type="GO" id="GO:0005886">
    <property type="term" value="C:plasma membrane"/>
    <property type="evidence" value="ECO:0007669"/>
    <property type="project" value="UniProtKB-SubCell"/>
</dbReference>
<dbReference type="GO" id="GO:0016763">
    <property type="term" value="F:pentosyltransferase activity"/>
    <property type="evidence" value="ECO:0007669"/>
    <property type="project" value="TreeGrafter"/>
</dbReference>
<feature type="transmembrane region" description="Helical" evidence="8">
    <location>
        <begin position="68"/>
        <end position="94"/>
    </location>
</feature>
<dbReference type="InterPro" id="IPR050297">
    <property type="entry name" value="LipidA_mod_glycosyltrf_83"/>
</dbReference>
<dbReference type="PROSITE" id="PS51257">
    <property type="entry name" value="PROKAR_LIPOPROTEIN"/>
    <property type="match status" value="1"/>
</dbReference>
<dbReference type="PANTHER" id="PTHR33908:SF3">
    <property type="entry name" value="UNDECAPRENYL PHOSPHATE-ALPHA-4-AMINO-4-DEOXY-L-ARABINOSE ARABINOSYL TRANSFERASE"/>
    <property type="match status" value="1"/>
</dbReference>
<comment type="subcellular location">
    <subcellularLocation>
        <location evidence="1">Cell membrane</location>
        <topology evidence="1">Multi-pass membrane protein</topology>
    </subcellularLocation>
</comment>
<evidence type="ECO:0000256" key="4">
    <source>
        <dbReference type="ARBA" id="ARBA00022679"/>
    </source>
</evidence>
<feature type="domain" description="Glycosyltransferase RgtA/B/C/D-like" evidence="9">
    <location>
        <begin position="64"/>
        <end position="223"/>
    </location>
</feature>
<dbReference type="InterPro" id="IPR038731">
    <property type="entry name" value="RgtA/B/C-like"/>
</dbReference>
<dbReference type="AlphaFoldDB" id="A0AB32ZVW3"/>
<feature type="transmembrane region" description="Helical" evidence="8">
    <location>
        <begin position="299"/>
        <end position="318"/>
    </location>
</feature>
<accession>A0AB32ZVW3</accession>
<keyword evidence="4 10" id="KW-0808">Transferase</keyword>
<feature type="transmembrane region" description="Helical" evidence="8">
    <location>
        <begin position="139"/>
        <end position="158"/>
    </location>
</feature>
<evidence type="ECO:0000259" key="9">
    <source>
        <dbReference type="Pfam" id="PF13231"/>
    </source>
</evidence>
<reference evidence="11" key="1">
    <citation type="journal article" date="2012" name="Sci. Rep.">
        <title>Genomes of surface isolates of Alteromonas macleodii: the life of a widespread marine opportunistic copiotroph.</title>
        <authorList>
            <person name="Lopez-Perez M."/>
            <person name="Gonzaga A."/>
            <person name="Martin-Cuadrado A.B."/>
            <person name="Onyshchenko O."/>
            <person name="Ghavidel A."/>
            <person name="Ghai R."/>
            <person name="Rodriguez-Valera F."/>
        </authorList>
    </citation>
    <scope>NUCLEOTIDE SEQUENCE [LARGE SCALE GENOMIC DNA]</scope>
    <source>
        <strain evidence="11">English Channel 673</strain>
    </source>
</reference>
<dbReference type="Pfam" id="PF13231">
    <property type="entry name" value="PMT_2"/>
    <property type="match status" value="1"/>
</dbReference>
<evidence type="ECO:0000256" key="5">
    <source>
        <dbReference type="ARBA" id="ARBA00022692"/>
    </source>
</evidence>
<feature type="transmembrane region" description="Helical" evidence="8">
    <location>
        <begin position="430"/>
        <end position="453"/>
    </location>
</feature>
<feature type="transmembrane region" description="Helical" evidence="8">
    <location>
        <begin position="324"/>
        <end position="343"/>
    </location>
</feature>
<feature type="transmembrane region" description="Helical" evidence="8">
    <location>
        <begin position="266"/>
        <end position="287"/>
    </location>
</feature>
<keyword evidence="2" id="KW-1003">Cell membrane</keyword>
<dbReference type="GO" id="GO:0009103">
    <property type="term" value="P:lipopolysaccharide biosynthetic process"/>
    <property type="evidence" value="ECO:0007669"/>
    <property type="project" value="TreeGrafter"/>
</dbReference>
<gene>
    <name evidence="10" type="ordered locus">AMEC673_03505</name>
</gene>
<dbReference type="Proteomes" id="UP000006296">
    <property type="component" value="Chromosome"/>
</dbReference>
<keyword evidence="3" id="KW-0328">Glycosyltransferase</keyword>
<organism evidence="10 11">
    <name type="scientific">Alteromonas macleodii (strain English Channel 673)</name>
    <dbReference type="NCBI Taxonomy" id="1004788"/>
    <lineage>
        <taxon>Bacteria</taxon>
        <taxon>Pseudomonadati</taxon>
        <taxon>Pseudomonadota</taxon>
        <taxon>Gammaproteobacteria</taxon>
        <taxon>Alteromonadales</taxon>
        <taxon>Alteromonadaceae</taxon>
        <taxon>Alteromonas/Salinimonas group</taxon>
        <taxon>Alteromonas</taxon>
    </lineage>
</organism>
<dbReference type="GO" id="GO:0010041">
    <property type="term" value="P:response to iron(III) ion"/>
    <property type="evidence" value="ECO:0007669"/>
    <property type="project" value="TreeGrafter"/>
</dbReference>
<evidence type="ECO:0000313" key="11">
    <source>
        <dbReference type="Proteomes" id="UP000006296"/>
    </source>
</evidence>
<proteinExistence type="predicted"/>
<evidence type="ECO:0000256" key="6">
    <source>
        <dbReference type="ARBA" id="ARBA00022989"/>
    </source>
</evidence>